<dbReference type="Proteomes" id="UP000708208">
    <property type="component" value="Unassembled WGS sequence"/>
</dbReference>
<dbReference type="OrthoDB" id="10254570at2759"/>
<keyword evidence="6" id="KW-1185">Reference proteome</keyword>
<feature type="transmembrane region" description="Helical" evidence="4">
    <location>
        <begin position="17"/>
        <end position="35"/>
    </location>
</feature>
<name>A0A8J2K740_9HEXA</name>
<dbReference type="EMBL" id="CAJVCH010192415">
    <property type="protein sequence ID" value="CAG7730312.1"/>
    <property type="molecule type" value="Genomic_DNA"/>
</dbReference>
<feature type="non-terminal residue" evidence="5">
    <location>
        <position position="1"/>
    </location>
</feature>
<dbReference type="GO" id="GO:0030149">
    <property type="term" value="P:sphingolipid catabolic process"/>
    <property type="evidence" value="ECO:0007669"/>
    <property type="project" value="TreeGrafter"/>
</dbReference>
<evidence type="ECO:0000313" key="5">
    <source>
        <dbReference type="EMBL" id="CAG7730312.1"/>
    </source>
</evidence>
<dbReference type="GO" id="GO:0005783">
    <property type="term" value="C:endoplasmic reticulum"/>
    <property type="evidence" value="ECO:0007669"/>
    <property type="project" value="TreeGrafter"/>
</dbReference>
<proteinExistence type="predicted"/>
<comment type="caution">
    <text evidence="5">The sequence shown here is derived from an EMBL/GenBank/DDBJ whole genome shotgun (WGS) entry which is preliminary data.</text>
</comment>
<accession>A0A8J2K740</accession>
<reference evidence="5" key="1">
    <citation type="submission" date="2021-06" db="EMBL/GenBank/DDBJ databases">
        <authorList>
            <person name="Hodson N. C."/>
            <person name="Mongue J. A."/>
            <person name="Jaron S. K."/>
        </authorList>
    </citation>
    <scope>NUCLEOTIDE SEQUENCE</scope>
</reference>
<keyword evidence="2" id="KW-0663">Pyridoxal phosphate</keyword>
<evidence type="ECO:0000256" key="4">
    <source>
        <dbReference type="SAM" id="Phobius"/>
    </source>
</evidence>
<keyword evidence="4" id="KW-0472">Membrane</keyword>
<dbReference type="PANTHER" id="PTHR42735:SF6">
    <property type="entry name" value="SPHINGOSINE-1-PHOSPHATE LYASE 1"/>
    <property type="match status" value="1"/>
</dbReference>
<organism evidence="5 6">
    <name type="scientific">Allacma fusca</name>
    <dbReference type="NCBI Taxonomy" id="39272"/>
    <lineage>
        <taxon>Eukaryota</taxon>
        <taxon>Metazoa</taxon>
        <taxon>Ecdysozoa</taxon>
        <taxon>Arthropoda</taxon>
        <taxon>Hexapoda</taxon>
        <taxon>Collembola</taxon>
        <taxon>Symphypleona</taxon>
        <taxon>Sminthuridae</taxon>
        <taxon>Allacma</taxon>
    </lineage>
</organism>
<protein>
    <submittedName>
        <fullName evidence="5">Uncharacterized protein</fullName>
    </submittedName>
</protein>
<dbReference type="GO" id="GO:0016020">
    <property type="term" value="C:membrane"/>
    <property type="evidence" value="ECO:0007669"/>
    <property type="project" value="GOC"/>
</dbReference>
<dbReference type="InterPro" id="IPR050477">
    <property type="entry name" value="GrpII_AminoAcid_Decarb"/>
</dbReference>
<keyword evidence="4" id="KW-1133">Transmembrane helix</keyword>
<evidence type="ECO:0000256" key="1">
    <source>
        <dbReference type="ARBA" id="ARBA00001933"/>
    </source>
</evidence>
<keyword evidence="3" id="KW-0456">Lyase</keyword>
<dbReference type="GO" id="GO:0008117">
    <property type="term" value="F:sphinganine-1-phosphate aldolase activity"/>
    <property type="evidence" value="ECO:0007669"/>
    <property type="project" value="TreeGrafter"/>
</dbReference>
<evidence type="ECO:0000256" key="3">
    <source>
        <dbReference type="ARBA" id="ARBA00023239"/>
    </source>
</evidence>
<evidence type="ECO:0000256" key="2">
    <source>
        <dbReference type="ARBA" id="ARBA00022898"/>
    </source>
</evidence>
<keyword evidence="4" id="KW-0812">Transmembrane</keyword>
<evidence type="ECO:0000313" key="6">
    <source>
        <dbReference type="Proteomes" id="UP000708208"/>
    </source>
</evidence>
<dbReference type="PANTHER" id="PTHR42735">
    <property type="match status" value="1"/>
</dbReference>
<gene>
    <name evidence="5" type="ORF">AFUS01_LOCUS18966</name>
</gene>
<sequence>LPLRCHGRHRRHWENRAPTQVHVVACLVGFLLAFMPKCGFEIPKFDLAVEGVTSISAETHKR</sequence>
<comment type="cofactor">
    <cofactor evidence="1">
        <name>pyridoxal 5'-phosphate</name>
        <dbReference type="ChEBI" id="CHEBI:597326"/>
    </cofactor>
</comment>
<dbReference type="AlphaFoldDB" id="A0A8J2K740"/>